<evidence type="ECO:0000313" key="1">
    <source>
        <dbReference type="EMBL" id="KAH7927766.1"/>
    </source>
</evidence>
<sequence length="355" mass="38583">MSDILEKPEHIELERSDSPSFDRKNDMDMTICDDCEHLTRYPNKWSKIRLGRLQDPCTQFDIIRLSREVLREPVAEFLGVMILVIFGTGADCQVFLSANPKVAALARGDFLSLNFGWSVGVALGVWVSGGVSGGHINPAVTLALATFRDFPWKKVPTYILAQCLGGFCGGAIVYANYFHAIDVYEGPGVRTIAGSGDLLATYAADYMSPVSCFFSEFLGSALLMLGVLCITDKKNGPPPPGLAPLALFIIVLGLGTSLGMETSYALNPARDLGPRIFTAMAGYGSDVFTYRNQYWLWCPILAPILGMQAAALIYDGFIFTGSESIINKPDARAARKHLHACPQQRNKIPAGVDNA</sequence>
<dbReference type="Proteomes" id="UP000790709">
    <property type="component" value="Unassembled WGS sequence"/>
</dbReference>
<gene>
    <name evidence="1" type="ORF">BV22DRAFT_1150395</name>
</gene>
<protein>
    <submittedName>
        <fullName evidence="1">Major intrinsic protein superfamily membrane channel protein</fullName>
    </submittedName>
</protein>
<keyword evidence="2" id="KW-1185">Reference proteome</keyword>
<reference evidence="1" key="1">
    <citation type="journal article" date="2021" name="New Phytol.">
        <title>Evolutionary innovations through gain and loss of genes in the ectomycorrhizal Boletales.</title>
        <authorList>
            <person name="Wu G."/>
            <person name="Miyauchi S."/>
            <person name="Morin E."/>
            <person name="Kuo A."/>
            <person name="Drula E."/>
            <person name="Varga T."/>
            <person name="Kohler A."/>
            <person name="Feng B."/>
            <person name="Cao Y."/>
            <person name="Lipzen A."/>
            <person name="Daum C."/>
            <person name="Hundley H."/>
            <person name="Pangilinan J."/>
            <person name="Johnson J."/>
            <person name="Barry K."/>
            <person name="LaButti K."/>
            <person name="Ng V."/>
            <person name="Ahrendt S."/>
            <person name="Min B."/>
            <person name="Choi I.G."/>
            <person name="Park H."/>
            <person name="Plett J.M."/>
            <person name="Magnuson J."/>
            <person name="Spatafora J.W."/>
            <person name="Nagy L.G."/>
            <person name="Henrissat B."/>
            <person name="Grigoriev I.V."/>
            <person name="Yang Z.L."/>
            <person name="Xu J."/>
            <person name="Martin F.M."/>
        </authorList>
    </citation>
    <scope>NUCLEOTIDE SEQUENCE</scope>
    <source>
        <strain evidence="1">KUC20120723A-06</strain>
    </source>
</reference>
<evidence type="ECO:0000313" key="2">
    <source>
        <dbReference type="Proteomes" id="UP000790709"/>
    </source>
</evidence>
<accession>A0ACB8BRR5</accession>
<comment type="caution">
    <text evidence="1">The sequence shown here is derived from an EMBL/GenBank/DDBJ whole genome shotgun (WGS) entry which is preliminary data.</text>
</comment>
<organism evidence="1 2">
    <name type="scientific">Leucogyrophana mollusca</name>
    <dbReference type="NCBI Taxonomy" id="85980"/>
    <lineage>
        <taxon>Eukaryota</taxon>
        <taxon>Fungi</taxon>
        <taxon>Dikarya</taxon>
        <taxon>Basidiomycota</taxon>
        <taxon>Agaricomycotina</taxon>
        <taxon>Agaricomycetes</taxon>
        <taxon>Agaricomycetidae</taxon>
        <taxon>Boletales</taxon>
        <taxon>Boletales incertae sedis</taxon>
        <taxon>Leucogyrophana</taxon>
    </lineage>
</organism>
<name>A0ACB8BRR5_9AGAM</name>
<dbReference type="EMBL" id="MU266361">
    <property type="protein sequence ID" value="KAH7927766.1"/>
    <property type="molecule type" value="Genomic_DNA"/>
</dbReference>
<proteinExistence type="predicted"/>